<protein>
    <submittedName>
        <fullName evidence="2">Uncharacterized protein</fullName>
    </submittedName>
</protein>
<name>A0A2N5U0X9_9BASI</name>
<organism evidence="2 4">
    <name type="scientific">Puccinia coronata f. sp. avenae</name>
    <dbReference type="NCBI Taxonomy" id="200324"/>
    <lineage>
        <taxon>Eukaryota</taxon>
        <taxon>Fungi</taxon>
        <taxon>Dikarya</taxon>
        <taxon>Basidiomycota</taxon>
        <taxon>Pucciniomycotina</taxon>
        <taxon>Pucciniomycetes</taxon>
        <taxon>Pucciniales</taxon>
        <taxon>Pucciniaceae</taxon>
        <taxon>Puccinia</taxon>
    </lineage>
</organism>
<evidence type="ECO:0000313" key="3">
    <source>
        <dbReference type="Proteomes" id="UP000235388"/>
    </source>
</evidence>
<evidence type="ECO:0000313" key="4">
    <source>
        <dbReference type="Proteomes" id="UP000235392"/>
    </source>
</evidence>
<dbReference type="AlphaFoldDB" id="A0A2N5U0X9"/>
<comment type="caution">
    <text evidence="2">The sequence shown here is derived from an EMBL/GenBank/DDBJ whole genome shotgun (WGS) entry which is preliminary data.</text>
</comment>
<evidence type="ECO:0000313" key="2">
    <source>
        <dbReference type="EMBL" id="PLW31387.1"/>
    </source>
</evidence>
<dbReference type="Proteomes" id="UP000235388">
    <property type="component" value="Unassembled WGS sequence"/>
</dbReference>
<sequence length="198" mass="22127">MSFLLSTFTYTFDINPISIPAIHNKPFVMVKWVGLAGLRLSHGNHSFYLLHLPQSASPERALRPATLPEQHRHLRHPHPQLHHTPNFSHLQTLAHKQTYSDCHSISMDSHYHHITCSCTPNLPTAKIPSLIIPQNCIPCDKPPSPHHHLPSFSCSIITNFGLAPISTSANHLLPPHPQYSTLNISLNPSSLRNSSILT</sequence>
<dbReference type="EMBL" id="PGCJ01000508">
    <property type="protein sequence ID" value="PLW27035.1"/>
    <property type="molecule type" value="Genomic_DNA"/>
</dbReference>
<proteinExistence type="predicted"/>
<evidence type="ECO:0000313" key="1">
    <source>
        <dbReference type="EMBL" id="PLW27035.1"/>
    </source>
</evidence>
<keyword evidence="3" id="KW-1185">Reference proteome</keyword>
<gene>
    <name evidence="1" type="ORF">PCANC_27770</name>
    <name evidence="2" type="ORF">PCASD_23949</name>
</gene>
<reference evidence="3 4" key="1">
    <citation type="submission" date="2017-11" db="EMBL/GenBank/DDBJ databases">
        <title>De novo assembly and phasing of dikaryotic genomes from two isolates of Puccinia coronata f. sp. avenae, the causal agent of oat crown rust.</title>
        <authorList>
            <person name="Miller M.E."/>
            <person name="Zhang Y."/>
            <person name="Omidvar V."/>
            <person name="Sperschneider J."/>
            <person name="Schwessinger B."/>
            <person name="Raley C."/>
            <person name="Palmer J.M."/>
            <person name="Garnica D."/>
            <person name="Upadhyaya N."/>
            <person name="Rathjen J."/>
            <person name="Taylor J.M."/>
            <person name="Park R.F."/>
            <person name="Dodds P.N."/>
            <person name="Hirsch C.D."/>
            <person name="Kianian S.F."/>
            <person name="Figueroa M."/>
        </authorList>
    </citation>
    <scope>NUCLEOTIDE SEQUENCE [LARGE SCALE GENOMIC DNA]</scope>
    <source>
        <strain evidence="1">12NC29</strain>
        <strain evidence="2">12SD80</strain>
    </source>
</reference>
<accession>A0A2N5U0X9</accession>
<dbReference type="EMBL" id="PGCI01000270">
    <property type="protein sequence ID" value="PLW31387.1"/>
    <property type="molecule type" value="Genomic_DNA"/>
</dbReference>
<dbReference type="Proteomes" id="UP000235392">
    <property type="component" value="Unassembled WGS sequence"/>
</dbReference>